<reference evidence="1 2" key="1">
    <citation type="submission" date="2019-11" db="EMBL/GenBank/DDBJ databases">
        <title>Comparative genomics of hydrocarbon-degrading Desulfosarcina strains.</title>
        <authorList>
            <person name="Watanabe M."/>
            <person name="Kojima H."/>
            <person name="Fukui M."/>
        </authorList>
    </citation>
    <scope>NUCLEOTIDE SEQUENCE [LARGE SCALE GENOMIC DNA]</scope>
    <source>
        <strain evidence="1 2">28bB2T</strain>
    </source>
</reference>
<evidence type="ECO:0000313" key="1">
    <source>
        <dbReference type="EMBL" id="BBO82993.1"/>
    </source>
</evidence>
<organism evidence="1 2">
    <name type="scientific">Desulfosarcina ovata subsp. sediminis</name>
    <dbReference type="NCBI Taxonomy" id="885957"/>
    <lineage>
        <taxon>Bacteria</taxon>
        <taxon>Pseudomonadati</taxon>
        <taxon>Thermodesulfobacteriota</taxon>
        <taxon>Desulfobacteria</taxon>
        <taxon>Desulfobacterales</taxon>
        <taxon>Desulfosarcinaceae</taxon>
        <taxon>Desulfosarcina</taxon>
    </lineage>
</organism>
<sequence length="294" mass="33330">MTTDIRNRPTLDHADVTALNFIRPDPPYLFRRHYRHGLRSHIMEILDPADVAVEQAGTIVDGIRQFPRATPCRMFRIFRTRLKTLDEALSETGRVKTVERFLAPDFMATSTEVIVDYRGPDGYELLLCGFQTYVDGEILDPWTLLDTEELLSTLFDAIGKAGDTPPLTKAAWMAVVRQQGTRFVRQIKRMVNETRHIPDLAGAGNLIINGEGNIQLVDINNISPVTFDATIHLDEKGYPVCDKSVEALALIEKKILGRSVDRNIPIYRHFFDPQRKTAVNAKEASFWQAHARKS</sequence>
<dbReference type="EMBL" id="AP021876">
    <property type="protein sequence ID" value="BBO82993.1"/>
    <property type="molecule type" value="Genomic_DNA"/>
</dbReference>
<evidence type="ECO:0000313" key="2">
    <source>
        <dbReference type="Proteomes" id="UP000425960"/>
    </source>
</evidence>
<dbReference type="AlphaFoldDB" id="A0A5K7ZS13"/>
<name>A0A5K7ZS13_9BACT</name>
<dbReference type="Proteomes" id="UP000425960">
    <property type="component" value="Chromosome"/>
</dbReference>
<accession>A0A5K7ZS13</accession>
<dbReference type="KEGG" id="dov:DSCO28_35590"/>
<proteinExistence type="predicted"/>
<protein>
    <submittedName>
        <fullName evidence="1">Uncharacterized protein</fullName>
    </submittedName>
</protein>
<gene>
    <name evidence="1" type="ORF">DSCO28_35590</name>
</gene>
<dbReference type="RefSeq" id="WP_155323307.1">
    <property type="nucleotide sequence ID" value="NZ_AP021876.1"/>
</dbReference>